<keyword evidence="1" id="KW-0812">Transmembrane</keyword>
<sequence length="124" mass="13504">YNLLVDFGVFLAHAGFYPLALIAAVPEFTIELVGTNYSLLALPFLLLSVAVIVGVREGYEAGPLARLGIFLFTLGLIVLVPAMLGFAALVFLMFALTGVAMFGFMFWSVLEAHKALRRLYDLTT</sequence>
<feature type="non-terminal residue" evidence="2">
    <location>
        <position position="1"/>
    </location>
</feature>
<evidence type="ECO:0000256" key="1">
    <source>
        <dbReference type="SAM" id="Phobius"/>
    </source>
</evidence>
<organism evidence="2">
    <name type="scientific">marine sediment metagenome</name>
    <dbReference type="NCBI Taxonomy" id="412755"/>
    <lineage>
        <taxon>unclassified sequences</taxon>
        <taxon>metagenomes</taxon>
        <taxon>ecological metagenomes</taxon>
    </lineage>
</organism>
<proteinExistence type="predicted"/>
<feature type="transmembrane region" description="Helical" evidence="1">
    <location>
        <begin position="90"/>
        <end position="110"/>
    </location>
</feature>
<keyword evidence="1" id="KW-1133">Transmembrane helix</keyword>
<reference evidence="2" key="1">
    <citation type="journal article" date="2015" name="Nature">
        <title>Complex archaea that bridge the gap between prokaryotes and eukaryotes.</title>
        <authorList>
            <person name="Spang A."/>
            <person name="Saw J.H."/>
            <person name="Jorgensen S.L."/>
            <person name="Zaremba-Niedzwiedzka K."/>
            <person name="Martijn J."/>
            <person name="Lind A.E."/>
            <person name="van Eijk R."/>
            <person name="Schleper C."/>
            <person name="Guy L."/>
            <person name="Ettema T.J."/>
        </authorList>
    </citation>
    <scope>NUCLEOTIDE SEQUENCE</scope>
</reference>
<protein>
    <submittedName>
        <fullName evidence="2">Uncharacterized protein</fullName>
    </submittedName>
</protein>
<keyword evidence="1" id="KW-0472">Membrane</keyword>
<feature type="transmembrane region" description="Helical" evidence="1">
    <location>
        <begin position="67"/>
        <end position="84"/>
    </location>
</feature>
<dbReference type="AlphaFoldDB" id="A0A0F8ZN38"/>
<dbReference type="EMBL" id="LAZR01046984">
    <property type="protein sequence ID" value="KKK95268.1"/>
    <property type="molecule type" value="Genomic_DNA"/>
</dbReference>
<feature type="transmembrane region" description="Helical" evidence="1">
    <location>
        <begin position="37"/>
        <end position="55"/>
    </location>
</feature>
<accession>A0A0F8ZN38</accession>
<gene>
    <name evidence="2" type="ORF">LCGC14_2674540</name>
</gene>
<comment type="caution">
    <text evidence="2">The sequence shown here is derived from an EMBL/GenBank/DDBJ whole genome shotgun (WGS) entry which is preliminary data.</text>
</comment>
<feature type="transmembrane region" description="Helical" evidence="1">
    <location>
        <begin position="7"/>
        <end position="25"/>
    </location>
</feature>
<evidence type="ECO:0000313" key="2">
    <source>
        <dbReference type="EMBL" id="KKK95268.1"/>
    </source>
</evidence>
<name>A0A0F8ZN38_9ZZZZ</name>